<evidence type="ECO:0000313" key="3">
    <source>
        <dbReference type="Proteomes" id="UP001173174"/>
    </source>
</evidence>
<proteinExistence type="predicted"/>
<dbReference type="Pfam" id="PF02852">
    <property type="entry name" value="Pyr_redox_dim"/>
    <property type="match status" value="1"/>
</dbReference>
<name>A0AAW7KHX7_ENTFL</name>
<reference evidence="2" key="2">
    <citation type="submission" date="2023-03" db="EMBL/GenBank/DDBJ databases">
        <authorList>
            <person name="Zajac M."/>
            <person name="Kwit R."/>
            <person name="Wasyl D."/>
        </authorList>
    </citation>
    <scope>NUCLEOTIDE SEQUENCE</scope>
    <source>
        <strain evidence="2">691B_2</strain>
    </source>
</reference>
<feature type="domain" description="Pyridine nucleotide-disulphide oxidoreductase dimerisation" evidence="1">
    <location>
        <begin position="3"/>
        <end position="78"/>
    </location>
</feature>
<feature type="non-terminal residue" evidence="2">
    <location>
        <position position="1"/>
    </location>
</feature>
<dbReference type="EMBL" id="JAREWH010000037">
    <property type="protein sequence ID" value="MDN3193822.1"/>
    <property type="molecule type" value="Genomic_DNA"/>
</dbReference>
<gene>
    <name evidence="2" type="ORF">P0E79_15235</name>
</gene>
<comment type="caution">
    <text evidence="2">The sequence shown here is derived from an EMBL/GenBank/DDBJ whole genome shotgun (WGS) entry which is preliminary data.</text>
</comment>
<dbReference type="Proteomes" id="UP001173174">
    <property type="component" value="Unassembled WGS sequence"/>
</dbReference>
<evidence type="ECO:0000313" key="2">
    <source>
        <dbReference type="EMBL" id="MDN3193822.1"/>
    </source>
</evidence>
<reference evidence="2" key="1">
    <citation type="journal article" date="2023" name="Pathogens">
        <title>Prevalence of Enterococcus spp. and the Whole-Genome Characteristics of Enterococcus faecium and Enterococcus faecalis Strains Isolated from Free-Living Birds in Poland.</title>
        <authorList>
            <person name="Kwit R."/>
            <person name="Zajac M."/>
            <person name="Smialowska-Weglinska A."/>
            <person name="Skarzynska M."/>
            <person name="Bomba A."/>
            <person name="Lalak A."/>
            <person name="Skrzypiec E."/>
            <person name="Wojdat D."/>
            <person name="Koza W."/>
            <person name="Mikos-Wojewoda E."/>
            <person name="Pasim P."/>
            <person name="Skora M."/>
            <person name="Polak M."/>
            <person name="Wiacek J."/>
            <person name="Wasyl D."/>
        </authorList>
    </citation>
    <scope>NUCLEOTIDE SEQUENCE</scope>
    <source>
        <strain evidence="2">691B_2</strain>
    </source>
</reference>
<accession>A0AAW7KHX7</accession>
<dbReference type="SUPFAM" id="SSF55424">
    <property type="entry name" value="FAD/NAD-linked reductases, dimerisation (C-terminal) domain"/>
    <property type="match status" value="1"/>
</dbReference>
<evidence type="ECO:0000259" key="1">
    <source>
        <dbReference type="Pfam" id="PF02852"/>
    </source>
</evidence>
<organism evidence="2 3">
    <name type="scientific">Enterococcus faecalis</name>
    <name type="common">Streptococcus faecalis</name>
    <dbReference type="NCBI Taxonomy" id="1351"/>
    <lineage>
        <taxon>Bacteria</taxon>
        <taxon>Bacillati</taxon>
        <taxon>Bacillota</taxon>
        <taxon>Bacilli</taxon>
        <taxon>Lactobacillales</taxon>
        <taxon>Enterococcaceae</taxon>
        <taxon>Enterococcus</taxon>
    </lineage>
</organism>
<dbReference type="AlphaFoldDB" id="A0AAW7KHX7"/>
<dbReference type="InterPro" id="IPR004099">
    <property type="entry name" value="Pyr_nucl-diS_OxRdtase_dimer"/>
</dbReference>
<dbReference type="InterPro" id="IPR016156">
    <property type="entry name" value="FAD/NAD-linked_Rdtase_dimer_sf"/>
</dbReference>
<sequence length="96" mass="10888">ETKAVTVVEDYLMDFNPDKQKAWFKLVYDPETTQILGAQLMSKADLTANINAISLAIQAKMTIEDLAYADFFFQPAFDKPWNIINTAALEAVKQER</sequence>
<protein>
    <submittedName>
        <fullName evidence="2">FAD-dependent oxidoreductase</fullName>
    </submittedName>
</protein>
<dbReference type="Gene3D" id="3.30.390.30">
    <property type="match status" value="1"/>
</dbReference>